<keyword evidence="10" id="KW-1185">Reference proteome</keyword>
<dbReference type="Gene3D" id="2.40.160.60">
    <property type="entry name" value="Outer membrane protein transport protein (OMPP1/FadL/TodX)"/>
    <property type="match status" value="1"/>
</dbReference>
<gene>
    <name evidence="9" type="ORF">GHNINEIG_00462</name>
</gene>
<dbReference type="SUPFAM" id="SSF56935">
    <property type="entry name" value="Porins"/>
    <property type="match status" value="1"/>
</dbReference>
<name>A0A4P7NZN8_9GAMM</name>
<evidence type="ECO:0000256" key="6">
    <source>
        <dbReference type="ARBA" id="ARBA00023136"/>
    </source>
</evidence>
<dbReference type="PANTHER" id="PTHR35093">
    <property type="entry name" value="OUTER MEMBRANE PROTEIN NMB0088-RELATED"/>
    <property type="match status" value="1"/>
</dbReference>
<dbReference type="EMBL" id="CP032096">
    <property type="protein sequence ID" value="QBZ82432.1"/>
    <property type="molecule type" value="Genomic_DNA"/>
</dbReference>
<evidence type="ECO:0000256" key="1">
    <source>
        <dbReference type="ARBA" id="ARBA00004571"/>
    </source>
</evidence>
<evidence type="ECO:0000256" key="2">
    <source>
        <dbReference type="ARBA" id="ARBA00008163"/>
    </source>
</evidence>
<evidence type="ECO:0000313" key="9">
    <source>
        <dbReference type="EMBL" id="QBZ82432.1"/>
    </source>
</evidence>
<evidence type="ECO:0000256" key="3">
    <source>
        <dbReference type="ARBA" id="ARBA00022452"/>
    </source>
</evidence>
<feature type="chain" id="PRO_5020579823" evidence="8">
    <location>
        <begin position="23"/>
        <end position="458"/>
    </location>
</feature>
<accession>A0A4P7NZN8</accession>
<reference evidence="9 10" key="1">
    <citation type="submission" date="2018-08" db="EMBL/GenBank/DDBJ databases">
        <title>Horizontal acquisition of hydrogen conversion ability and other habitat adaptations in Hydrogenovibrio crunogenus strains.</title>
        <authorList>
            <person name="Gonnella G."/>
            <person name="Adam N."/>
            <person name="Perner M."/>
        </authorList>
    </citation>
    <scope>NUCLEOTIDE SEQUENCE [LARGE SCALE GENOMIC DNA]</scope>
    <source>
        <strain evidence="9 10">SP-41</strain>
    </source>
</reference>
<evidence type="ECO:0000256" key="4">
    <source>
        <dbReference type="ARBA" id="ARBA00022692"/>
    </source>
</evidence>
<keyword evidence="7" id="KW-0998">Cell outer membrane</keyword>
<dbReference type="InterPro" id="IPR005017">
    <property type="entry name" value="OMPP1/FadL/TodX"/>
</dbReference>
<dbReference type="GO" id="GO:0009279">
    <property type="term" value="C:cell outer membrane"/>
    <property type="evidence" value="ECO:0007669"/>
    <property type="project" value="UniProtKB-SubCell"/>
</dbReference>
<keyword evidence="5 8" id="KW-0732">Signal</keyword>
<comment type="similarity">
    <text evidence="2">Belongs to the OmpP1/FadL family.</text>
</comment>
<dbReference type="Pfam" id="PF03349">
    <property type="entry name" value="Toluene_X"/>
    <property type="match status" value="1"/>
</dbReference>
<dbReference type="Proteomes" id="UP000296201">
    <property type="component" value="Chromosome"/>
</dbReference>
<keyword evidence="3" id="KW-1134">Transmembrane beta strand</keyword>
<proteinExistence type="inferred from homology"/>
<comment type="subcellular location">
    <subcellularLocation>
        <location evidence="1">Cell outer membrane</location>
        <topology evidence="1">Multi-pass membrane protein</topology>
    </subcellularLocation>
</comment>
<evidence type="ECO:0000256" key="7">
    <source>
        <dbReference type="ARBA" id="ARBA00023237"/>
    </source>
</evidence>
<evidence type="ECO:0000256" key="8">
    <source>
        <dbReference type="SAM" id="SignalP"/>
    </source>
</evidence>
<organism evidence="9 10">
    <name type="scientific">Hydrogenovibrio crunogenus</name>
    <dbReference type="NCBI Taxonomy" id="39765"/>
    <lineage>
        <taxon>Bacteria</taxon>
        <taxon>Pseudomonadati</taxon>
        <taxon>Pseudomonadota</taxon>
        <taxon>Gammaproteobacteria</taxon>
        <taxon>Thiotrichales</taxon>
        <taxon>Piscirickettsiaceae</taxon>
        <taxon>Hydrogenovibrio</taxon>
    </lineage>
</organism>
<keyword evidence="4" id="KW-0812">Transmembrane</keyword>
<keyword evidence="6" id="KW-0472">Membrane</keyword>
<evidence type="ECO:0000313" key="10">
    <source>
        <dbReference type="Proteomes" id="UP000296201"/>
    </source>
</evidence>
<dbReference type="AlphaFoldDB" id="A0A4P7NZN8"/>
<dbReference type="GO" id="GO:0015483">
    <property type="term" value="F:long-chain fatty acid transporting porin activity"/>
    <property type="evidence" value="ECO:0007669"/>
    <property type="project" value="TreeGrafter"/>
</dbReference>
<sequence precursor="true">MKKTRIALAIATAAMVSTPVLATNGTNMIGLGAQSNAMGGTGVAASYGAETVIANPAMIGKTTGTEMTFGGTLFMPSVETTNNIKNSAVAAANGITSAQAAANGAPIGSATSDADTNVIPAVSLSSRINDKLTFGIGMFGTSGMGVDYQDEDMLFNAQTNMQIMKFAPTLAYNSSNFGFGVSPILQYGSLDINFKTQMTNNNGAPMYVQSSGTITTNQTTTPAIKTVGHGMASDLGMGFNIGGYFNITNDLTVAASYLSAVDMKYKGQLSTASGAFVNPNSDFKTAFGDNLEQPSEIKVGAEYVMGSFSVNADYKKVGWGSAKGYKDFGWEDQDVFSVGAKFAANNYWLGAGYNYGSNPIKEQDGTTYKGAVVNMFNNTFFPAITESHFTFGGGYSMTKNTTLEGSVVYAPEVKNSVDTTGVSSAFATGMAGSQTAAASTSTTKHSQIGYTVQVKYNF</sequence>
<dbReference type="OrthoDB" id="19849at2"/>
<protein>
    <submittedName>
        <fullName evidence="9">47 kDa outer membrane protein</fullName>
    </submittedName>
</protein>
<feature type="signal peptide" evidence="8">
    <location>
        <begin position="1"/>
        <end position="22"/>
    </location>
</feature>
<evidence type="ECO:0000256" key="5">
    <source>
        <dbReference type="ARBA" id="ARBA00022729"/>
    </source>
</evidence>
<dbReference type="RefSeq" id="WP_135795142.1">
    <property type="nucleotide sequence ID" value="NZ_CP032096.1"/>
</dbReference>
<dbReference type="PANTHER" id="PTHR35093:SF8">
    <property type="entry name" value="OUTER MEMBRANE PROTEIN NMB0088-RELATED"/>
    <property type="match status" value="1"/>
</dbReference>